<evidence type="ECO:0000259" key="4">
    <source>
        <dbReference type="Pfam" id="PF00703"/>
    </source>
</evidence>
<dbReference type="SUPFAM" id="SSF49303">
    <property type="entry name" value="beta-Galactosidase/glucuronidase domain"/>
    <property type="match status" value="1"/>
</dbReference>
<sequence length="576" mass="63903">MDDAIPLPEYPRPQLARDSYLCLNGAWGYAITDGRAPAPWDGEILVPYSPEAPLSGVGRRLLPGQTLWYRRAVTLPQGFRAAGDRLILQFGAVDQDCEVFVDGRPVGANRGGYWPFALDVTDTFADPGPHEITVAVRDESDAGFRARGKQSLRPGGIWYTPQSGIWQTVWMEAVPAVRVERVDYRTLLDDGVLEVTVTTNEDVDVSVEVSAAGSLIARAAGRAGRPIRLGIPEPRLWSPGDPFLYDVAVTAGADRVRSYTGMRTVSVAPDAAGVPRLTLNGEPYFHAGVLDQGYWPDGLYTPPSDDAFVRDILAMKEHGFTMLRKHIKVEPLRWYHHCDRLGMLVWQDLVNGGRRYNPLVITAPVLTPLRLSDRRHRAFGRQDAQGRREFQEELDRTVTLLAAAPSIVCWVPFNEGWGQFDALDAVDRIRALDQDRLVDHASGWHDQGGGDLRSLHVYFRRIRPRRSWGRDGRAVAVSEYGGYSHRVPGHGHSDREFGYRRLRSTAALGDAFERLHRDEVLPAVRAGLSAIVYTQLSDVEDELNGLLTADRSVEKLSASRVRAVLDALRAAYAAGS</sequence>
<dbReference type="Gene3D" id="2.60.120.260">
    <property type="entry name" value="Galactose-binding domain-like"/>
    <property type="match status" value="1"/>
</dbReference>
<keyword evidence="3" id="KW-0326">Glycosidase</keyword>
<dbReference type="InterPro" id="IPR013783">
    <property type="entry name" value="Ig-like_fold"/>
</dbReference>
<dbReference type="Pfam" id="PF02837">
    <property type="entry name" value="Glyco_hydro_2_N"/>
    <property type="match status" value="1"/>
</dbReference>
<dbReference type="InterPro" id="IPR017853">
    <property type="entry name" value="GH"/>
</dbReference>
<dbReference type="SUPFAM" id="SSF49785">
    <property type="entry name" value="Galactose-binding domain-like"/>
    <property type="match status" value="1"/>
</dbReference>
<dbReference type="PANTHER" id="PTHR42732:SF2">
    <property type="entry name" value="BETA-MANNOSIDASE"/>
    <property type="match status" value="1"/>
</dbReference>
<evidence type="ECO:0000256" key="3">
    <source>
        <dbReference type="ARBA" id="ARBA00023295"/>
    </source>
</evidence>
<dbReference type="RefSeq" id="WP_348789027.1">
    <property type="nucleotide sequence ID" value="NZ_CP157390.1"/>
</dbReference>
<dbReference type="PANTHER" id="PTHR42732">
    <property type="entry name" value="BETA-GALACTOSIDASE"/>
    <property type="match status" value="1"/>
</dbReference>
<dbReference type="SUPFAM" id="SSF51445">
    <property type="entry name" value="(Trans)glycosidases"/>
    <property type="match status" value="1"/>
</dbReference>
<evidence type="ECO:0000259" key="5">
    <source>
        <dbReference type="Pfam" id="PF02837"/>
    </source>
</evidence>
<dbReference type="Gene3D" id="2.60.40.10">
    <property type="entry name" value="Immunoglobulins"/>
    <property type="match status" value="1"/>
</dbReference>
<dbReference type="InterPro" id="IPR006104">
    <property type="entry name" value="Glyco_hydro_2_N"/>
</dbReference>
<dbReference type="GO" id="GO:0005975">
    <property type="term" value="P:carbohydrate metabolic process"/>
    <property type="evidence" value="ECO:0007669"/>
    <property type="project" value="InterPro"/>
</dbReference>
<evidence type="ECO:0000256" key="1">
    <source>
        <dbReference type="ARBA" id="ARBA00007401"/>
    </source>
</evidence>
<dbReference type="InterPro" id="IPR006102">
    <property type="entry name" value="Ig-like_GH2"/>
</dbReference>
<dbReference type="InterPro" id="IPR036156">
    <property type="entry name" value="Beta-gal/glucu_dom_sf"/>
</dbReference>
<name>A0AAU7GEL9_9MICO</name>
<organism evidence="6">
    <name type="scientific">Leifsonia sp. NPDC080035</name>
    <dbReference type="NCBI Taxonomy" id="3143936"/>
    <lineage>
        <taxon>Bacteria</taxon>
        <taxon>Bacillati</taxon>
        <taxon>Actinomycetota</taxon>
        <taxon>Actinomycetes</taxon>
        <taxon>Micrococcales</taxon>
        <taxon>Microbacteriaceae</taxon>
        <taxon>Leifsonia</taxon>
    </lineage>
</organism>
<evidence type="ECO:0000313" key="6">
    <source>
        <dbReference type="EMBL" id="XBM49107.1"/>
    </source>
</evidence>
<accession>A0AAU7GEL9</accession>
<proteinExistence type="inferred from homology"/>
<keyword evidence="2" id="KW-0378">Hydrolase</keyword>
<dbReference type="InterPro" id="IPR008979">
    <property type="entry name" value="Galactose-bd-like_sf"/>
</dbReference>
<dbReference type="InterPro" id="IPR051913">
    <property type="entry name" value="GH2_Domain-Containing"/>
</dbReference>
<comment type="similarity">
    <text evidence="1">Belongs to the glycosyl hydrolase 2 family.</text>
</comment>
<feature type="domain" description="Glycoside hydrolase family 2 immunoglobulin-like beta-sandwich" evidence="4">
    <location>
        <begin position="191"/>
        <end position="263"/>
    </location>
</feature>
<dbReference type="GO" id="GO:0004553">
    <property type="term" value="F:hydrolase activity, hydrolyzing O-glycosyl compounds"/>
    <property type="evidence" value="ECO:0007669"/>
    <property type="project" value="InterPro"/>
</dbReference>
<protein>
    <submittedName>
        <fullName evidence="6">Sugar-binding domain-containing protein</fullName>
    </submittedName>
</protein>
<dbReference type="EMBL" id="CP157390">
    <property type="protein sequence ID" value="XBM49107.1"/>
    <property type="molecule type" value="Genomic_DNA"/>
</dbReference>
<reference evidence="6" key="1">
    <citation type="submission" date="2024-05" db="EMBL/GenBank/DDBJ databases">
        <title>The Natural Products Discovery Center: Release of the First 8490 Sequenced Strains for Exploring Actinobacteria Biosynthetic Diversity.</title>
        <authorList>
            <person name="Kalkreuter E."/>
            <person name="Kautsar S.A."/>
            <person name="Yang D."/>
            <person name="Bader C.D."/>
            <person name="Teijaro C.N."/>
            <person name="Fluegel L."/>
            <person name="Davis C.M."/>
            <person name="Simpson J.R."/>
            <person name="Lauterbach L."/>
            <person name="Steele A.D."/>
            <person name="Gui C."/>
            <person name="Meng S."/>
            <person name="Li G."/>
            <person name="Viehrig K."/>
            <person name="Ye F."/>
            <person name="Su P."/>
            <person name="Kiefer A.F."/>
            <person name="Nichols A."/>
            <person name="Cepeda A.J."/>
            <person name="Yan W."/>
            <person name="Fan B."/>
            <person name="Jiang Y."/>
            <person name="Adhikari A."/>
            <person name="Zheng C.-J."/>
            <person name="Schuster L."/>
            <person name="Cowan T.M."/>
            <person name="Smanski M.J."/>
            <person name="Chevrette M.G."/>
            <person name="de Carvalho L.P.S."/>
            <person name="Shen B."/>
        </authorList>
    </citation>
    <scope>NUCLEOTIDE SEQUENCE</scope>
    <source>
        <strain evidence="6">NPDC080035</strain>
    </source>
</reference>
<dbReference type="Gene3D" id="3.20.20.80">
    <property type="entry name" value="Glycosidases"/>
    <property type="match status" value="1"/>
</dbReference>
<dbReference type="AlphaFoldDB" id="A0AAU7GEL9"/>
<dbReference type="Pfam" id="PF00703">
    <property type="entry name" value="Glyco_hydro_2"/>
    <property type="match status" value="1"/>
</dbReference>
<feature type="domain" description="Glycosyl hydrolases family 2 sugar binding" evidence="5">
    <location>
        <begin position="66"/>
        <end position="142"/>
    </location>
</feature>
<gene>
    <name evidence="6" type="ORF">AAME72_04430</name>
</gene>
<evidence type="ECO:0000256" key="2">
    <source>
        <dbReference type="ARBA" id="ARBA00022801"/>
    </source>
</evidence>